<keyword evidence="1" id="KW-0732">Signal</keyword>
<organism evidence="2 3">
    <name type="scientific">Pseudomonas avellanae</name>
    <dbReference type="NCBI Taxonomy" id="46257"/>
    <lineage>
        <taxon>Bacteria</taxon>
        <taxon>Pseudomonadati</taxon>
        <taxon>Pseudomonadota</taxon>
        <taxon>Gammaproteobacteria</taxon>
        <taxon>Pseudomonadales</taxon>
        <taxon>Pseudomonadaceae</taxon>
        <taxon>Pseudomonas</taxon>
    </lineage>
</organism>
<protein>
    <recommendedName>
        <fullName evidence="4">Lipoprotein</fullName>
    </recommendedName>
</protein>
<dbReference type="EMBL" id="RBTX01000562">
    <property type="protein sequence ID" value="RMU27622.1"/>
    <property type="molecule type" value="Genomic_DNA"/>
</dbReference>
<dbReference type="Proteomes" id="UP000281514">
    <property type="component" value="Unassembled WGS sequence"/>
</dbReference>
<feature type="chain" id="PRO_5018265206" description="Lipoprotein" evidence="1">
    <location>
        <begin position="21"/>
        <end position="57"/>
    </location>
</feature>
<evidence type="ECO:0000313" key="3">
    <source>
        <dbReference type="Proteomes" id="UP000281514"/>
    </source>
</evidence>
<gene>
    <name evidence="2" type="ORF">ALP32_103558</name>
</gene>
<evidence type="ECO:0000256" key="1">
    <source>
        <dbReference type="SAM" id="SignalP"/>
    </source>
</evidence>
<dbReference type="AlphaFoldDB" id="A0A3M5T239"/>
<evidence type="ECO:0008006" key="4">
    <source>
        <dbReference type="Google" id="ProtNLM"/>
    </source>
</evidence>
<feature type="signal peptide" evidence="1">
    <location>
        <begin position="1"/>
        <end position="20"/>
    </location>
</feature>
<proteinExistence type="predicted"/>
<reference evidence="2 3" key="1">
    <citation type="submission" date="2018-08" db="EMBL/GenBank/DDBJ databases">
        <title>Recombination of ecologically and evolutionarily significant loci maintains genetic cohesion in the Pseudomonas syringae species complex.</title>
        <authorList>
            <person name="Dillon M."/>
            <person name="Thakur S."/>
            <person name="Almeida R.N.D."/>
            <person name="Weir B.S."/>
            <person name="Guttman D.S."/>
        </authorList>
    </citation>
    <scope>NUCLEOTIDE SEQUENCE [LARGE SCALE GENOMIC DNA]</scope>
    <source>
        <strain evidence="2 3">ICMP 9749</strain>
    </source>
</reference>
<comment type="caution">
    <text evidence="2">The sequence shown here is derived from an EMBL/GenBank/DDBJ whole genome shotgun (WGS) entry which is preliminary data.</text>
</comment>
<sequence length="57" mass="6161">MNMKCVMLLMIALISGCANYSPGKFGGTENPRNISCNATPPNQPGCYGATTKYRLFN</sequence>
<name>A0A3M5T239_9PSED</name>
<evidence type="ECO:0000313" key="2">
    <source>
        <dbReference type="EMBL" id="RMU27622.1"/>
    </source>
</evidence>
<accession>A0A3M5T239</accession>
<dbReference type="PROSITE" id="PS51257">
    <property type="entry name" value="PROKAR_LIPOPROTEIN"/>
    <property type="match status" value="1"/>
</dbReference>